<reference evidence="3" key="1">
    <citation type="journal article" date="2020" name="Stud. Mycol.">
        <title>101 Dothideomycetes genomes: a test case for predicting lifestyles and emergence of pathogens.</title>
        <authorList>
            <person name="Haridas S."/>
            <person name="Albert R."/>
            <person name="Binder M."/>
            <person name="Bloem J."/>
            <person name="Labutti K."/>
            <person name="Salamov A."/>
            <person name="Andreopoulos B."/>
            <person name="Baker S."/>
            <person name="Barry K."/>
            <person name="Bills G."/>
            <person name="Bluhm B."/>
            <person name="Cannon C."/>
            <person name="Castanera R."/>
            <person name="Culley D."/>
            <person name="Daum C."/>
            <person name="Ezra D."/>
            <person name="Gonzalez J."/>
            <person name="Henrissat B."/>
            <person name="Kuo A."/>
            <person name="Liang C."/>
            <person name="Lipzen A."/>
            <person name="Lutzoni F."/>
            <person name="Magnuson J."/>
            <person name="Mondo S."/>
            <person name="Nolan M."/>
            <person name="Ohm R."/>
            <person name="Pangilinan J."/>
            <person name="Park H.-J."/>
            <person name="Ramirez L."/>
            <person name="Alfaro M."/>
            <person name="Sun H."/>
            <person name="Tritt A."/>
            <person name="Yoshinaga Y."/>
            <person name="Zwiers L.-H."/>
            <person name="Turgeon B."/>
            <person name="Goodwin S."/>
            <person name="Spatafora J."/>
            <person name="Crous P."/>
            <person name="Grigoriev I."/>
        </authorList>
    </citation>
    <scope>NUCLEOTIDE SEQUENCE</scope>
    <source>
        <strain evidence="3">CBS 122681</strain>
    </source>
</reference>
<dbReference type="OrthoDB" id="416441at2759"/>
<evidence type="ECO:0000256" key="1">
    <source>
        <dbReference type="ARBA" id="ARBA00022801"/>
    </source>
</evidence>
<evidence type="ECO:0000313" key="4">
    <source>
        <dbReference type="Proteomes" id="UP000799324"/>
    </source>
</evidence>
<dbReference type="Pfam" id="PF08530">
    <property type="entry name" value="PepX_C"/>
    <property type="match status" value="1"/>
</dbReference>
<dbReference type="Gene3D" id="1.10.3020.10">
    <property type="entry name" value="alpha-amino acid ester hydrolase ( Helical cap domain)"/>
    <property type="match status" value="1"/>
</dbReference>
<dbReference type="InterPro" id="IPR008979">
    <property type="entry name" value="Galactose-bd-like_sf"/>
</dbReference>
<sequence>METQRSLANTLFDRSTAWFLGFPPEKCSYVTQALRIPVSTGLDKFELAADLYKPVLPEQQKPAGTILVRGPYGRGLPLAAFTCRPFAARGYQVLFVSCRGTFGSGGEFDAFRNEETDGQAVVTWMRQQPWYTGTFATLGMSYLGFVQWALLRDPPPDMVAAVMQVTPHDFSHFYWGTGTFTLEMINWGDMVVHQEQRSFLSSVLRKRLFGDDGIRSVVDSVPLLDAVERHFKDQAPWMEHSLSHPDISDDRYESMQHGAAIQRADIPILLVSGWYDLFLTQTMEQYAQLEQRGRNVALTVGPWAHSGAFGKMTMEHSLEWLERHVAGRKEAERKAAVQYYVTGVEEWRSAPKWPPQTKPHELHLQPGHGLSAEIPTSTLKDASSTFTFDPRNPTPTIGGNLLNNAGRYEDSALASRSDVLTFTSEPLTQNLEFAGDTSVTLFYSSTSPYIDFFVRISEVNAKGQSYNLIEGFQRIKNTSQATETGEEVQQIELKLYARAHRFLKGTRVRVIVAGGSHPQYLRNSGTEESVVTGSEMRDVNYVIYHSREKPSRVRFPRVSSK</sequence>
<keyword evidence="4" id="KW-1185">Reference proteome</keyword>
<dbReference type="SUPFAM" id="SSF49785">
    <property type="entry name" value="Galactose-binding domain-like"/>
    <property type="match status" value="1"/>
</dbReference>
<dbReference type="Pfam" id="PF02129">
    <property type="entry name" value="Peptidase_S15"/>
    <property type="match status" value="1"/>
</dbReference>
<dbReference type="InterPro" id="IPR000383">
    <property type="entry name" value="Xaa-Pro-like_dom"/>
</dbReference>
<keyword evidence="1 3" id="KW-0378">Hydrolase</keyword>
<dbReference type="EMBL" id="MU004371">
    <property type="protein sequence ID" value="KAF2653992.1"/>
    <property type="molecule type" value="Genomic_DNA"/>
</dbReference>
<accession>A0A6A6T2S8</accession>
<gene>
    <name evidence="3" type="ORF">K491DRAFT_601692</name>
</gene>
<dbReference type="NCBIfam" id="TIGR00976">
    <property type="entry name" value="CocE_NonD"/>
    <property type="match status" value="1"/>
</dbReference>
<organism evidence="3 4">
    <name type="scientific">Lophiostoma macrostomum CBS 122681</name>
    <dbReference type="NCBI Taxonomy" id="1314788"/>
    <lineage>
        <taxon>Eukaryota</taxon>
        <taxon>Fungi</taxon>
        <taxon>Dikarya</taxon>
        <taxon>Ascomycota</taxon>
        <taxon>Pezizomycotina</taxon>
        <taxon>Dothideomycetes</taxon>
        <taxon>Pleosporomycetidae</taxon>
        <taxon>Pleosporales</taxon>
        <taxon>Lophiostomataceae</taxon>
        <taxon>Lophiostoma</taxon>
    </lineage>
</organism>
<dbReference type="Proteomes" id="UP000799324">
    <property type="component" value="Unassembled WGS sequence"/>
</dbReference>
<dbReference type="GO" id="GO:0008239">
    <property type="term" value="F:dipeptidyl-peptidase activity"/>
    <property type="evidence" value="ECO:0007669"/>
    <property type="project" value="InterPro"/>
</dbReference>
<dbReference type="SMART" id="SM00939">
    <property type="entry name" value="PepX_C"/>
    <property type="match status" value="1"/>
</dbReference>
<proteinExistence type="predicted"/>
<feature type="domain" description="Xaa-Pro dipeptidyl-peptidase C-terminal" evidence="2">
    <location>
        <begin position="318"/>
        <end position="554"/>
    </location>
</feature>
<dbReference type="InterPro" id="IPR013736">
    <property type="entry name" value="Xaa-Pro_dipept_C"/>
</dbReference>
<dbReference type="InterPro" id="IPR005674">
    <property type="entry name" value="CocE/Ser_esterase"/>
</dbReference>
<dbReference type="Gene3D" id="3.40.50.1820">
    <property type="entry name" value="alpha/beta hydrolase"/>
    <property type="match status" value="1"/>
</dbReference>
<evidence type="ECO:0000259" key="2">
    <source>
        <dbReference type="SMART" id="SM00939"/>
    </source>
</evidence>
<protein>
    <submittedName>
        <fullName evidence="3">CocE/NonD hydrolase</fullName>
    </submittedName>
</protein>
<dbReference type="SUPFAM" id="SSF53474">
    <property type="entry name" value="alpha/beta-Hydrolases"/>
    <property type="match status" value="1"/>
</dbReference>
<dbReference type="Gene3D" id="2.60.120.260">
    <property type="entry name" value="Galactose-binding domain-like"/>
    <property type="match status" value="1"/>
</dbReference>
<dbReference type="AlphaFoldDB" id="A0A6A6T2S8"/>
<name>A0A6A6T2S8_9PLEO</name>
<dbReference type="InterPro" id="IPR029058">
    <property type="entry name" value="AB_hydrolase_fold"/>
</dbReference>
<evidence type="ECO:0000313" key="3">
    <source>
        <dbReference type="EMBL" id="KAF2653992.1"/>
    </source>
</evidence>